<keyword evidence="1" id="KW-0175">Coiled coil</keyword>
<proteinExistence type="predicted"/>
<evidence type="ECO:0000256" key="2">
    <source>
        <dbReference type="SAM" id="Phobius"/>
    </source>
</evidence>
<keyword evidence="2" id="KW-0812">Transmembrane</keyword>
<dbReference type="AlphaFoldDB" id="A0A1W1HDE7"/>
<dbReference type="OrthoDB" id="5419575at2"/>
<keyword evidence="2" id="KW-1133">Transmembrane helix</keyword>
<evidence type="ECO:0000313" key="4">
    <source>
        <dbReference type="Proteomes" id="UP000191931"/>
    </source>
</evidence>
<dbReference type="SUPFAM" id="SSF58113">
    <property type="entry name" value="Apolipoprotein A-I"/>
    <property type="match status" value="1"/>
</dbReference>
<accession>A0A1W1HDE7</accession>
<dbReference type="Gene3D" id="3.90.20.10">
    <property type="match status" value="1"/>
</dbReference>
<evidence type="ECO:0000256" key="1">
    <source>
        <dbReference type="SAM" id="Coils"/>
    </source>
</evidence>
<organism evidence="3 4">
    <name type="scientific">Desulfamplus magnetovallimortis</name>
    <dbReference type="NCBI Taxonomy" id="1246637"/>
    <lineage>
        <taxon>Bacteria</taxon>
        <taxon>Pseudomonadati</taxon>
        <taxon>Thermodesulfobacteriota</taxon>
        <taxon>Desulfobacteria</taxon>
        <taxon>Desulfobacterales</taxon>
        <taxon>Desulfobacteraceae</taxon>
        <taxon>Desulfamplus</taxon>
    </lineage>
</organism>
<sequence>MSKNIKILLFMLFCAHFCLFHIRPLYAYEVAPRISDREIIESLTELKQGQKALNQRLDDMNHNLNKRFEGIDKRLDAMDLNFNKRMEEMNSSFNKRMEEMNSSFNKRMEEMNSSFNKRMEEMNSSFNKRLDEMNSSLNKRIDEMNSSLNKRIDEMNSSFNERFEIMDKRFEEMHDTMLVLYTSTMAIVVSMMGYLIWDRRTSQKPLKSKVKKLAEDMSAVEEELETQLNIRNPEGPVVPRLLDALRQLARTDEKLASVLRSFSLL</sequence>
<feature type="transmembrane region" description="Helical" evidence="2">
    <location>
        <begin position="178"/>
        <end position="197"/>
    </location>
</feature>
<dbReference type="Gene3D" id="1.20.120.20">
    <property type="entry name" value="Apolipoprotein"/>
    <property type="match status" value="1"/>
</dbReference>
<dbReference type="STRING" id="1246637.MTBBW1_2270004"/>
<keyword evidence="4" id="KW-1185">Reference proteome</keyword>
<dbReference type="RefSeq" id="WP_080808458.1">
    <property type="nucleotide sequence ID" value="NZ_LT828561.1"/>
</dbReference>
<dbReference type="Proteomes" id="UP000191931">
    <property type="component" value="Unassembled WGS sequence"/>
</dbReference>
<gene>
    <name evidence="3" type="ORF">MTBBW1_2270004</name>
</gene>
<dbReference type="EMBL" id="FWEV01000143">
    <property type="protein sequence ID" value="SLM30453.1"/>
    <property type="molecule type" value="Genomic_DNA"/>
</dbReference>
<evidence type="ECO:0000313" key="3">
    <source>
        <dbReference type="EMBL" id="SLM30453.1"/>
    </source>
</evidence>
<feature type="coiled-coil region" evidence="1">
    <location>
        <begin position="43"/>
        <end position="147"/>
    </location>
</feature>
<reference evidence="3 4" key="1">
    <citation type="submission" date="2017-03" db="EMBL/GenBank/DDBJ databases">
        <authorList>
            <person name="Afonso C.L."/>
            <person name="Miller P.J."/>
            <person name="Scott M.A."/>
            <person name="Spackman E."/>
            <person name="Goraichik I."/>
            <person name="Dimitrov K.M."/>
            <person name="Suarez D.L."/>
            <person name="Swayne D.E."/>
        </authorList>
    </citation>
    <scope>NUCLEOTIDE SEQUENCE [LARGE SCALE GENOMIC DNA]</scope>
    <source>
        <strain evidence="3">PRJEB14757</strain>
    </source>
</reference>
<keyword evidence="2" id="KW-0472">Membrane</keyword>
<name>A0A1W1HDE7_9BACT</name>
<protein>
    <submittedName>
        <fullName evidence="3">Uncharacterized protein</fullName>
    </submittedName>
</protein>